<feature type="region of interest" description="Disordered" evidence="1">
    <location>
        <begin position="222"/>
        <end position="245"/>
    </location>
</feature>
<dbReference type="Proteomes" id="UP000019226">
    <property type="component" value="Chromosome"/>
</dbReference>
<keyword evidence="3" id="KW-1185">Reference proteome</keyword>
<feature type="compositionally biased region" description="Basic residues" evidence="1">
    <location>
        <begin position="230"/>
        <end position="245"/>
    </location>
</feature>
<evidence type="ECO:0008006" key="4">
    <source>
        <dbReference type="Google" id="ProtNLM"/>
    </source>
</evidence>
<dbReference type="InterPro" id="IPR018763">
    <property type="entry name" value="DUF2334"/>
</dbReference>
<evidence type="ECO:0000313" key="3">
    <source>
        <dbReference type="Proteomes" id="UP000019226"/>
    </source>
</evidence>
<dbReference type="RefSeq" id="WP_006823166.1">
    <property type="nucleotide sequence ID" value="NZ_CP004350.1"/>
</dbReference>
<proteinExistence type="predicted"/>
<dbReference type="GeneID" id="82878555"/>
<dbReference type="Pfam" id="PF10096">
    <property type="entry name" value="DUF2334"/>
    <property type="match status" value="1"/>
</dbReference>
<organism evidence="2 3">
    <name type="scientific">Corynebacterium casei LMG S-19264</name>
    <dbReference type="NCBI Taxonomy" id="1285583"/>
    <lineage>
        <taxon>Bacteria</taxon>
        <taxon>Bacillati</taxon>
        <taxon>Actinomycetota</taxon>
        <taxon>Actinomycetes</taxon>
        <taxon>Mycobacteriales</taxon>
        <taxon>Corynebacteriaceae</taxon>
        <taxon>Corynebacterium</taxon>
    </lineage>
</organism>
<name>A0ABN4CF80_9CORY</name>
<accession>A0ABN4CF80</accession>
<protein>
    <recommendedName>
        <fullName evidence="4">Deacetylase</fullName>
    </recommendedName>
</protein>
<dbReference type="CDD" id="cd11374">
    <property type="entry name" value="CE4_u10"/>
    <property type="match status" value="1"/>
</dbReference>
<evidence type="ECO:0000313" key="2">
    <source>
        <dbReference type="EMBL" id="AHI21004.1"/>
    </source>
</evidence>
<dbReference type="EMBL" id="CP004350">
    <property type="protein sequence ID" value="AHI21004.1"/>
    <property type="molecule type" value="Genomic_DNA"/>
</dbReference>
<gene>
    <name evidence="2" type="ORF">CCASEI_12270</name>
</gene>
<sequence length="245" mass="27388">MHGHLLVSISSIFDDTRKSAVRLLEQLDKEGVPVSLLVAPHIDGNWHLAKDPTTKQWLQEQQVTGRLLILNGFDQAVQGRRAEFANLDAHEANLRLKGATRQMSKLGFDFDIFAPPRWRMSPGTLEVLPYFDFSLAVSSTGIHDLRTENFHQSRNLSYGEGFGAAKWWRRSIISAAERGANRGNTVRLSVSGRNLAEKKVQHDFMRAIGKAMKAGATPASYSVFMEPSKKEKKKADKKKAKSETA</sequence>
<evidence type="ECO:0000256" key="1">
    <source>
        <dbReference type="SAM" id="MobiDB-lite"/>
    </source>
</evidence>
<reference evidence="3" key="1">
    <citation type="submission" date="2013-02" db="EMBL/GenBank/DDBJ databases">
        <title>The complete genome sequence of Corynebacterium casei LMG S-19264 (=DSM 44701).</title>
        <authorList>
            <person name="Ruckert C."/>
            <person name="Albersmeier A."/>
            <person name="Kalinowski J."/>
        </authorList>
    </citation>
    <scope>NUCLEOTIDE SEQUENCE [LARGE SCALE GENOMIC DNA]</scope>
    <source>
        <strain evidence="3">LMG S-19264</strain>
    </source>
</reference>
<dbReference type="Gene3D" id="3.20.20.370">
    <property type="entry name" value="Glycoside hydrolase/deacetylase"/>
    <property type="match status" value="1"/>
</dbReference>